<dbReference type="PRINTS" id="PR00419">
    <property type="entry name" value="ADXRDTASE"/>
</dbReference>
<dbReference type="Pfam" id="PF13450">
    <property type="entry name" value="NAD_binding_8"/>
    <property type="match status" value="1"/>
</dbReference>
<protein>
    <submittedName>
        <fullName evidence="1">FAD-dependent oxidoreductase</fullName>
    </submittedName>
</protein>
<dbReference type="PANTHER" id="PTHR10668:SF105">
    <property type="entry name" value="DEHYDROGENASE-RELATED"/>
    <property type="match status" value="1"/>
</dbReference>
<dbReference type="InterPro" id="IPR036188">
    <property type="entry name" value="FAD/NAD-bd_sf"/>
</dbReference>
<dbReference type="Proteomes" id="UP000626982">
    <property type="component" value="Unassembled WGS sequence"/>
</dbReference>
<dbReference type="Gene3D" id="3.90.660.50">
    <property type="match status" value="1"/>
</dbReference>
<reference evidence="2" key="1">
    <citation type="journal article" date="2019" name="Int. J. Syst. Evol. Microbiol.">
        <title>The Global Catalogue of Microorganisms (GCM) 10K type strain sequencing project: providing services to taxonomists for standard genome sequencing and annotation.</title>
        <authorList>
            <consortium name="The Broad Institute Genomics Platform"/>
            <consortium name="The Broad Institute Genome Sequencing Center for Infectious Disease"/>
            <person name="Wu L."/>
            <person name="Ma J."/>
        </authorList>
    </citation>
    <scope>NUCLEOTIDE SEQUENCE [LARGE SCALE GENOMIC DNA]</scope>
    <source>
        <strain evidence="2">CGMCC 1.6960</strain>
    </source>
</reference>
<keyword evidence="2" id="KW-1185">Reference proteome</keyword>
<dbReference type="RefSeq" id="WP_188715291.1">
    <property type="nucleotide sequence ID" value="NZ_BAABBD010000001.1"/>
</dbReference>
<accession>A0ABQ2KBB1</accession>
<sequence length="472" mass="49027">MTTAIVVGAGPNGLTAAAVLARAGLDVTVHERLPYPGGAASSGPLLGDGTIVDLGSASHPFGAGSPAFRSLGVDQHVEWLHAADPLAHPLPDGSAAFLHRDAEATARQLGVDRRAWLRLHAPATESPYDTVEAVMGPLVRIPEHPLLLARLGLRGAWPALPLARTVFRSGAAQALFGGQATHATLPLTHLMTSAFGIAFGGVGHTIGWPFAKGGSQAVADALVRVVEAHGGRVELGSEITDLADLPPADLVLLDTTPTQTLALAGGRLDRAYARRIRGWDYGPAVSKVDYLLDGPVPWLDARVEGAGTVHVVGRIEEIQEAEAAVAAGRLPERPFVLVCQPSAADPSRAPDGQHILWTYAHVPFGWPGDARSAIEAQIERFAPGFRDRIVRAVSTPPAALEAWNPNLVGGAIGGGSLAGLQQLARPLLAHPYRAGTGLYVCSSSTPPGGGVHGMSGWHAAHAALRDLGVREG</sequence>
<comment type="caution">
    <text evidence="1">The sequence shown here is derived from an EMBL/GenBank/DDBJ whole genome shotgun (WGS) entry which is preliminary data.</text>
</comment>
<evidence type="ECO:0000313" key="1">
    <source>
        <dbReference type="EMBL" id="GGN77861.1"/>
    </source>
</evidence>
<gene>
    <name evidence="1" type="ORF">GCM10010968_02950</name>
</gene>
<proteinExistence type="predicted"/>
<evidence type="ECO:0000313" key="2">
    <source>
        <dbReference type="Proteomes" id="UP000626982"/>
    </source>
</evidence>
<dbReference type="Gene3D" id="3.50.50.60">
    <property type="entry name" value="FAD/NAD(P)-binding domain"/>
    <property type="match status" value="2"/>
</dbReference>
<dbReference type="SUPFAM" id="SSF51905">
    <property type="entry name" value="FAD/NAD(P)-binding domain"/>
    <property type="match status" value="1"/>
</dbReference>
<dbReference type="PANTHER" id="PTHR10668">
    <property type="entry name" value="PHYTOENE DEHYDROGENASE"/>
    <property type="match status" value="1"/>
</dbReference>
<name>A0ABQ2KBB1_9MICO</name>
<dbReference type="EMBL" id="BMLM01000001">
    <property type="protein sequence ID" value="GGN77861.1"/>
    <property type="molecule type" value="Genomic_DNA"/>
</dbReference>
<organism evidence="1 2">
    <name type="scientific">Agrococcus terreus</name>
    <dbReference type="NCBI Taxonomy" id="574649"/>
    <lineage>
        <taxon>Bacteria</taxon>
        <taxon>Bacillati</taxon>
        <taxon>Actinomycetota</taxon>
        <taxon>Actinomycetes</taxon>
        <taxon>Micrococcales</taxon>
        <taxon>Microbacteriaceae</taxon>
        <taxon>Agrococcus</taxon>
    </lineage>
</organism>